<evidence type="ECO:0000313" key="2">
    <source>
        <dbReference type="Proteomes" id="UP000585614"/>
    </source>
</evidence>
<comment type="caution">
    <text evidence="1">The sequence shown here is derived from an EMBL/GenBank/DDBJ whole genome shotgun (WGS) entry which is preliminary data.</text>
</comment>
<organism evidence="1 2">
    <name type="scientific">Rhinolophus ferrumequinum</name>
    <name type="common">Greater horseshoe bat</name>
    <dbReference type="NCBI Taxonomy" id="59479"/>
    <lineage>
        <taxon>Eukaryota</taxon>
        <taxon>Metazoa</taxon>
        <taxon>Chordata</taxon>
        <taxon>Craniata</taxon>
        <taxon>Vertebrata</taxon>
        <taxon>Euteleostomi</taxon>
        <taxon>Mammalia</taxon>
        <taxon>Eutheria</taxon>
        <taxon>Laurasiatheria</taxon>
        <taxon>Chiroptera</taxon>
        <taxon>Yinpterochiroptera</taxon>
        <taxon>Rhinolophoidea</taxon>
        <taxon>Rhinolophidae</taxon>
        <taxon>Rhinolophinae</taxon>
        <taxon>Rhinolophus</taxon>
    </lineage>
</organism>
<dbReference type="AlphaFoldDB" id="A0A7J7UJP0"/>
<sequence>MVGSWGRGGIMRLCTQFVVGREGINVNNSDLLHNTGPQESVMYRMYKNRLPLCFCTQPSWVGTQENQGFVLMMRDHTRLLLNLPALGTHLLPLPPLQALGPFPTQHPEPPTTNLQGFLTSKITVYLSLSNPEIHEDLFL</sequence>
<evidence type="ECO:0000313" key="1">
    <source>
        <dbReference type="EMBL" id="KAF6313068.1"/>
    </source>
</evidence>
<proteinExistence type="predicted"/>
<gene>
    <name evidence="1" type="ORF">mRhiFer1_008591</name>
</gene>
<accession>A0A7J7UJP0</accession>
<name>A0A7J7UJP0_RHIFE</name>
<dbReference type="Proteomes" id="UP000585614">
    <property type="component" value="Unassembled WGS sequence"/>
</dbReference>
<dbReference type="EMBL" id="JACAGC010000016">
    <property type="protein sequence ID" value="KAF6313068.1"/>
    <property type="molecule type" value="Genomic_DNA"/>
</dbReference>
<protein>
    <submittedName>
        <fullName evidence="1">Uncharacterized protein</fullName>
    </submittedName>
</protein>
<reference evidence="1 2" key="1">
    <citation type="journal article" date="2020" name="Nature">
        <title>Six reference-quality genomes reveal evolution of bat adaptations.</title>
        <authorList>
            <person name="Jebb D."/>
            <person name="Huang Z."/>
            <person name="Pippel M."/>
            <person name="Hughes G.M."/>
            <person name="Lavrichenko K."/>
            <person name="Devanna P."/>
            <person name="Winkler S."/>
            <person name="Jermiin L.S."/>
            <person name="Skirmuntt E.C."/>
            <person name="Katzourakis A."/>
            <person name="Burkitt-Gray L."/>
            <person name="Ray D.A."/>
            <person name="Sullivan K.A.M."/>
            <person name="Roscito J.G."/>
            <person name="Kirilenko B.M."/>
            <person name="Davalos L.M."/>
            <person name="Corthals A.P."/>
            <person name="Power M.L."/>
            <person name="Jones G."/>
            <person name="Ransome R.D."/>
            <person name="Dechmann D.K.N."/>
            <person name="Locatelli A.G."/>
            <person name="Puechmaille S.J."/>
            <person name="Fedrigo O."/>
            <person name="Jarvis E.D."/>
            <person name="Hiller M."/>
            <person name="Vernes S.C."/>
            <person name="Myers E.W."/>
            <person name="Teeling E.C."/>
        </authorList>
    </citation>
    <scope>NUCLEOTIDE SEQUENCE [LARGE SCALE GENOMIC DNA]</scope>
    <source>
        <strain evidence="1">MRhiFer1</strain>
        <tissue evidence="1">Lung</tissue>
    </source>
</reference>